<proteinExistence type="predicted"/>
<accession>A0A0N5C344</accession>
<protein>
    <submittedName>
        <fullName evidence="2">DB domain-containing protein</fullName>
    </submittedName>
</protein>
<sequence length="109" mass="12943">MGIEGKYIKKLNNWQCSGPRFKNMPSQNDISSNCMKWQYSNILGCCKVYSRCENNQNNLLKYGISDMVIFCNKKYIQCMENTLYWEINDRCEKIVADFIKNFRNNQLVN</sequence>
<evidence type="ECO:0000313" key="2">
    <source>
        <dbReference type="WBParaSite" id="SPAL_0001239900.1"/>
    </source>
</evidence>
<dbReference type="WBParaSite" id="SPAL_0001239900.1">
    <property type="protein sequence ID" value="SPAL_0001239900.1"/>
    <property type="gene ID" value="SPAL_0001239900"/>
</dbReference>
<dbReference type="AlphaFoldDB" id="A0A0N5C344"/>
<reference evidence="2" key="1">
    <citation type="submission" date="2017-02" db="UniProtKB">
        <authorList>
            <consortium name="WormBaseParasite"/>
        </authorList>
    </citation>
    <scope>IDENTIFICATION</scope>
</reference>
<name>A0A0N5C344_STREA</name>
<keyword evidence="1" id="KW-1185">Reference proteome</keyword>
<evidence type="ECO:0000313" key="1">
    <source>
        <dbReference type="Proteomes" id="UP000046392"/>
    </source>
</evidence>
<organism evidence="1 2">
    <name type="scientific">Strongyloides papillosus</name>
    <name type="common">Intestinal threadworm</name>
    <dbReference type="NCBI Taxonomy" id="174720"/>
    <lineage>
        <taxon>Eukaryota</taxon>
        <taxon>Metazoa</taxon>
        <taxon>Ecdysozoa</taxon>
        <taxon>Nematoda</taxon>
        <taxon>Chromadorea</taxon>
        <taxon>Rhabditida</taxon>
        <taxon>Tylenchina</taxon>
        <taxon>Panagrolaimomorpha</taxon>
        <taxon>Strongyloidoidea</taxon>
        <taxon>Strongyloididae</taxon>
        <taxon>Strongyloides</taxon>
    </lineage>
</organism>
<dbReference type="Proteomes" id="UP000046392">
    <property type="component" value="Unplaced"/>
</dbReference>